<feature type="region of interest" description="Disordered" evidence="1">
    <location>
        <begin position="279"/>
        <end position="303"/>
    </location>
</feature>
<dbReference type="GO" id="GO:0003723">
    <property type="term" value="F:RNA binding"/>
    <property type="evidence" value="ECO:0007669"/>
    <property type="project" value="InterPro"/>
</dbReference>
<gene>
    <name evidence="2" type="ORF">AVEN_264884_1</name>
</gene>
<comment type="caution">
    <text evidence="2">The sequence shown here is derived from an EMBL/GenBank/DDBJ whole genome shotgun (WGS) entry which is preliminary data.</text>
</comment>
<evidence type="ECO:0000313" key="3">
    <source>
        <dbReference type="Proteomes" id="UP000499080"/>
    </source>
</evidence>
<evidence type="ECO:0008006" key="4">
    <source>
        <dbReference type="Google" id="ProtNLM"/>
    </source>
</evidence>
<name>A0A4Y2IN53_ARAVE</name>
<sequence>MGAKSKPRPLSGHVTASNIAIAFETFFVVTRVSTNDETFVNVSPFLVQKAVSATVGDVASIKRIRSGDLLIEVNSQKQAKQILKIKALADIKVTVEAHRTLNSSKGVISVGELFNVPVEEITNELKPQGVTHVRRILIRRNGQLLPTKHLILTFRSPKLPDYIKADYINCPVRPYIPNPLRCFNCQRCGHSTPSCRWSLTCARCAEVGHDSSGCEAPEKCFNCKGNHASYSRSCPTWKFEKDVVQVKFKEQVTYPEARRIVKARTPTPGTSYASALRRPLVSSSTQYETKDVPPDTDSDSSETINPEIFKAQRKKASKAQKSLALKLAKRGLAHKDLAKKFSQHSRKSAALGIAQDGPVHKDLPSLFGGIPENPDAISLHPSEEDEDLKMSCELTATPNVPVSNSFLPQIT</sequence>
<protein>
    <recommendedName>
        <fullName evidence="4">CCHC-type domain-containing protein</fullName>
    </recommendedName>
</protein>
<dbReference type="SUPFAM" id="SSF57756">
    <property type="entry name" value="Retrovirus zinc finger-like domains"/>
    <property type="match status" value="1"/>
</dbReference>
<reference evidence="2 3" key="1">
    <citation type="journal article" date="2019" name="Sci. Rep.">
        <title>Orb-weaving spider Araneus ventricosus genome elucidates the spidroin gene catalogue.</title>
        <authorList>
            <person name="Kono N."/>
            <person name="Nakamura H."/>
            <person name="Ohtoshi R."/>
            <person name="Moran D.A.P."/>
            <person name="Shinohara A."/>
            <person name="Yoshida Y."/>
            <person name="Fujiwara M."/>
            <person name="Mori M."/>
            <person name="Tomita M."/>
            <person name="Arakawa K."/>
        </authorList>
    </citation>
    <scope>NUCLEOTIDE SEQUENCE [LARGE SCALE GENOMIC DNA]</scope>
</reference>
<dbReference type="Proteomes" id="UP000499080">
    <property type="component" value="Unassembled WGS sequence"/>
</dbReference>
<dbReference type="EMBL" id="BGPR01002796">
    <property type="protein sequence ID" value="GBM79040.1"/>
    <property type="molecule type" value="Genomic_DNA"/>
</dbReference>
<organism evidence="2 3">
    <name type="scientific">Araneus ventricosus</name>
    <name type="common">Orbweaver spider</name>
    <name type="synonym">Epeira ventricosa</name>
    <dbReference type="NCBI Taxonomy" id="182803"/>
    <lineage>
        <taxon>Eukaryota</taxon>
        <taxon>Metazoa</taxon>
        <taxon>Ecdysozoa</taxon>
        <taxon>Arthropoda</taxon>
        <taxon>Chelicerata</taxon>
        <taxon>Arachnida</taxon>
        <taxon>Araneae</taxon>
        <taxon>Araneomorphae</taxon>
        <taxon>Entelegynae</taxon>
        <taxon>Araneoidea</taxon>
        <taxon>Araneidae</taxon>
        <taxon>Araneus</taxon>
    </lineage>
</organism>
<dbReference type="GO" id="GO:0003690">
    <property type="term" value="F:double-stranded DNA binding"/>
    <property type="evidence" value="ECO:0007669"/>
    <property type="project" value="InterPro"/>
</dbReference>
<accession>A0A4Y2IN53</accession>
<dbReference type="InterPro" id="IPR036875">
    <property type="entry name" value="Znf_CCHC_sf"/>
</dbReference>
<evidence type="ECO:0000256" key="1">
    <source>
        <dbReference type="SAM" id="MobiDB-lite"/>
    </source>
</evidence>
<dbReference type="GO" id="GO:0002218">
    <property type="term" value="P:activation of innate immune response"/>
    <property type="evidence" value="ECO:0007669"/>
    <property type="project" value="InterPro"/>
</dbReference>
<dbReference type="AlphaFoldDB" id="A0A4Y2IN53"/>
<dbReference type="PANTHER" id="PTHR22639">
    <property type="entry name" value="GAG-RELATED PROTEIN"/>
    <property type="match status" value="1"/>
</dbReference>
<proteinExistence type="predicted"/>
<keyword evidence="3" id="KW-1185">Reference proteome</keyword>
<dbReference type="OrthoDB" id="6931295at2759"/>
<dbReference type="InterPro" id="IPR042509">
    <property type="entry name" value="ZCCHC3"/>
</dbReference>
<dbReference type="GO" id="GO:0008270">
    <property type="term" value="F:zinc ion binding"/>
    <property type="evidence" value="ECO:0007669"/>
    <property type="project" value="InterPro"/>
</dbReference>
<evidence type="ECO:0000313" key="2">
    <source>
        <dbReference type="EMBL" id="GBM79040.1"/>
    </source>
</evidence>
<dbReference type="PANTHER" id="PTHR22639:SF3">
    <property type="entry name" value="ZINC FINGER CCHC DOMAIN-CONTAINING PROTEIN 3"/>
    <property type="match status" value="1"/>
</dbReference>